<organism evidence="2 3">
    <name type="scientific">Hymenobacter cellulosilyticus</name>
    <dbReference type="NCBI Taxonomy" id="2932248"/>
    <lineage>
        <taxon>Bacteria</taxon>
        <taxon>Pseudomonadati</taxon>
        <taxon>Bacteroidota</taxon>
        <taxon>Cytophagia</taxon>
        <taxon>Cytophagales</taxon>
        <taxon>Hymenobacteraceae</taxon>
        <taxon>Hymenobacter</taxon>
    </lineage>
</organism>
<feature type="transmembrane region" description="Helical" evidence="1">
    <location>
        <begin position="12"/>
        <end position="35"/>
    </location>
</feature>
<evidence type="ECO:0000313" key="2">
    <source>
        <dbReference type="EMBL" id="UOQ70974.1"/>
    </source>
</evidence>
<dbReference type="Proteomes" id="UP000831796">
    <property type="component" value="Chromosome"/>
</dbReference>
<dbReference type="EMBL" id="CP095046">
    <property type="protein sequence ID" value="UOQ70974.1"/>
    <property type="molecule type" value="Genomic_DNA"/>
</dbReference>
<keyword evidence="1" id="KW-0812">Transmembrane</keyword>
<sequence>MIFFFIPQAKRILLRPGTLLISGLILLAGLAGVLASSGDAHRRQWLMLGNDIHAPVHWLFSVGFVLVTLALQQRPYAFFVNPLTIFLGRISFSVYLAHFAIFTLLHRVGCLRLFR</sequence>
<dbReference type="AlphaFoldDB" id="A0A8T9Q0L7"/>
<accession>A0A8T9Q0L7</accession>
<keyword evidence="1" id="KW-0472">Membrane</keyword>
<keyword evidence="3" id="KW-1185">Reference proteome</keyword>
<evidence type="ECO:0000256" key="1">
    <source>
        <dbReference type="SAM" id="Phobius"/>
    </source>
</evidence>
<dbReference type="KEGG" id="hcu:MUN79_20185"/>
<gene>
    <name evidence="2" type="ORF">MUN79_20185</name>
</gene>
<evidence type="ECO:0000313" key="3">
    <source>
        <dbReference type="Proteomes" id="UP000831796"/>
    </source>
</evidence>
<name>A0A8T9Q0L7_9BACT</name>
<reference evidence="2" key="1">
    <citation type="submission" date="2022-04" db="EMBL/GenBank/DDBJ databases">
        <title>Hymenobacter sp. isolated from the air.</title>
        <authorList>
            <person name="Won M."/>
            <person name="Lee C.-M."/>
            <person name="Woen H.-Y."/>
            <person name="Kwon S.-W."/>
        </authorList>
    </citation>
    <scope>NUCLEOTIDE SEQUENCE</scope>
    <source>
        <strain evidence="2">5116S-3</strain>
    </source>
</reference>
<feature type="transmembrane region" description="Helical" evidence="1">
    <location>
        <begin position="83"/>
        <end position="105"/>
    </location>
</feature>
<feature type="transmembrane region" description="Helical" evidence="1">
    <location>
        <begin position="55"/>
        <end position="71"/>
    </location>
</feature>
<keyword evidence="1" id="KW-1133">Transmembrane helix</keyword>
<dbReference type="RefSeq" id="WP_244674387.1">
    <property type="nucleotide sequence ID" value="NZ_CP095046.1"/>
</dbReference>
<protein>
    <submittedName>
        <fullName evidence="2">Uncharacterized protein</fullName>
    </submittedName>
</protein>
<proteinExistence type="predicted"/>